<evidence type="ECO:0000313" key="3">
    <source>
        <dbReference type="EMBL" id="SIR48832.1"/>
    </source>
</evidence>
<dbReference type="InterPro" id="IPR011330">
    <property type="entry name" value="Glyco_hydro/deAcase_b/a-brl"/>
</dbReference>
<dbReference type="EMBL" id="FTNO01000002">
    <property type="protein sequence ID" value="SIR48832.1"/>
    <property type="molecule type" value="Genomic_DNA"/>
</dbReference>
<evidence type="ECO:0000313" key="4">
    <source>
        <dbReference type="Proteomes" id="UP000186914"/>
    </source>
</evidence>
<dbReference type="AlphaFoldDB" id="A0A1N7BBX8"/>
<dbReference type="Pfam" id="PF01522">
    <property type="entry name" value="Polysacc_deac_1"/>
    <property type="match status" value="1"/>
</dbReference>
<proteinExistence type="predicted"/>
<dbReference type="Gene3D" id="3.20.20.370">
    <property type="entry name" value="Glycoside hydrolase/deacetylase"/>
    <property type="match status" value="1"/>
</dbReference>
<feature type="compositionally biased region" description="Low complexity" evidence="1">
    <location>
        <begin position="309"/>
        <end position="356"/>
    </location>
</feature>
<evidence type="ECO:0000256" key="1">
    <source>
        <dbReference type="SAM" id="MobiDB-lite"/>
    </source>
</evidence>
<dbReference type="GO" id="GO:0005975">
    <property type="term" value="P:carbohydrate metabolic process"/>
    <property type="evidence" value="ECO:0007669"/>
    <property type="project" value="InterPro"/>
</dbReference>
<sequence>MAAAGATLVVGTSAAQSTNGKVVFTYDDGPIEDYTHAYQRAHREERVPGCVAVPSAGVGTDGSLSAAQLRELEADGWEIMSHSVYHRALGAMAVTEDVVPDDRKLYVESNLHGKIEGDRLVVNDGSQSATVTVRGRGSDERGEFVTLDSEVGTSFAADDGVTERYVDEVIRTSLRESRTQLEEYGVTVTNMVMPYGAYGPRTRELAGEYYTAVANGGLAIGGRGQLHRAEDITLPHLSRAMFRKGKMTETELGEYLDGVAGNNALGILGGHSWHERLPPSRIKTAIRMAKERGIDIVTLRDALSSFDLTGNGTTQTTQTTGTRSAGTGTTDDGLEAGQQGTTSQSSETTAETGQPGFGWLATVAGVGGAAALRRRLGE</sequence>
<organism evidence="3 4">
    <name type="scientific">Haladaptatus litoreus</name>
    <dbReference type="NCBI Taxonomy" id="553468"/>
    <lineage>
        <taxon>Archaea</taxon>
        <taxon>Methanobacteriati</taxon>
        <taxon>Methanobacteriota</taxon>
        <taxon>Stenosarchaea group</taxon>
        <taxon>Halobacteria</taxon>
        <taxon>Halobacteriales</taxon>
        <taxon>Haladaptataceae</taxon>
        <taxon>Haladaptatus</taxon>
    </lineage>
</organism>
<gene>
    <name evidence="3" type="ORF">SAMN05421858_2467</name>
</gene>
<name>A0A1N7BBX8_9EURY</name>
<reference evidence="4" key="1">
    <citation type="submission" date="2017-01" db="EMBL/GenBank/DDBJ databases">
        <authorList>
            <person name="Varghese N."/>
            <person name="Submissions S."/>
        </authorList>
    </citation>
    <scope>NUCLEOTIDE SEQUENCE [LARGE SCALE GENOMIC DNA]</scope>
    <source>
        <strain evidence="4">CGMCC 1.7737</strain>
    </source>
</reference>
<evidence type="ECO:0000259" key="2">
    <source>
        <dbReference type="Pfam" id="PF01522"/>
    </source>
</evidence>
<dbReference type="SUPFAM" id="SSF88713">
    <property type="entry name" value="Glycoside hydrolase/deacetylase"/>
    <property type="match status" value="1"/>
</dbReference>
<dbReference type="Proteomes" id="UP000186914">
    <property type="component" value="Unassembled WGS sequence"/>
</dbReference>
<accession>A0A1N7BBX8</accession>
<feature type="region of interest" description="Disordered" evidence="1">
    <location>
        <begin position="307"/>
        <end position="356"/>
    </location>
</feature>
<feature type="domain" description="NodB homology" evidence="2">
    <location>
        <begin position="18"/>
        <end position="92"/>
    </location>
</feature>
<dbReference type="GO" id="GO:0016810">
    <property type="term" value="F:hydrolase activity, acting on carbon-nitrogen (but not peptide) bonds"/>
    <property type="evidence" value="ECO:0007669"/>
    <property type="project" value="InterPro"/>
</dbReference>
<protein>
    <submittedName>
        <fullName evidence="3">MYXO-CTERM domain-containing protein</fullName>
    </submittedName>
</protein>
<keyword evidence="4" id="KW-1185">Reference proteome</keyword>
<dbReference type="InterPro" id="IPR002509">
    <property type="entry name" value="NODB_dom"/>
</dbReference>